<organism evidence="3 4">
    <name type="scientific">Arcobacter arenosus</name>
    <dbReference type="NCBI Taxonomy" id="2576037"/>
    <lineage>
        <taxon>Bacteria</taxon>
        <taxon>Pseudomonadati</taxon>
        <taxon>Campylobacterota</taxon>
        <taxon>Epsilonproteobacteria</taxon>
        <taxon>Campylobacterales</taxon>
        <taxon>Arcobacteraceae</taxon>
        <taxon>Arcobacter</taxon>
    </lineage>
</organism>
<dbReference type="InterPro" id="IPR005546">
    <property type="entry name" value="Autotransporte_beta"/>
</dbReference>
<dbReference type="AlphaFoldDB" id="A0A5R8XYE0"/>
<dbReference type="Proteomes" id="UP000308901">
    <property type="component" value="Unassembled WGS sequence"/>
</dbReference>
<dbReference type="OrthoDB" id="5348587at2"/>
<dbReference type="Gene3D" id="2.40.128.130">
    <property type="entry name" value="Autotransporter beta-domain"/>
    <property type="match status" value="1"/>
</dbReference>
<dbReference type="EMBL" id="VANU01000006">
    <property type="protein sequence ID" value="TLP36155.1"/>
    <property type="molecule type" value="Genomic_DNA"/>
</dbReference>
<dbReference type="GO" id="GO:0019867">
    <property type="term" value="C:outer membrane"/>
    <property type="evidence" value="ECO:0007669"/>
    <property type="project" value="InterPro"/>
</dbReference>
<dbReference type="SMART" id="SM00869">
    <property type="entry name" value="Autotransporter"/>
    <property type="match status" value="1"/>
</dbReference>
<keyword evidence="1" id="KW-0812">Transmembrane</keyword>
<evidence type="ECO:0000256" key="1">
    <source>
        <dbReference type="SAM" id="Phobius"/>
    </source>
</evidence>
<gene>
    <name evidence="3" type="ORF">FDK22_12840</name>
</gene>
<dbReference type="PROSITE" id="PS51208">
    <property type="entry name" value="AUTOTRANSPORTER"/>
    <property type="match status" value="1"/>
</dbReference>
<reference evidence="3 4" key="1">
    <citation type="submission" date="2019-05" db="EMBL/GenBank/DDBJ databases">
        <title>Arcobacter sp. nov., isolated from sea sediment.</title>
        <authorList>
            <person name="Kim W."/>
        </authorList>
    </citation>
    <scope>NUCLEOTIDE SEQUENCE [LARGE SCALE GENOMIC DNA]</scope>
    <source>
        <strain evidence="3 4">CAU 1517</strain>
    </source>
</reference>
<keyword evidence="1" id="KW-0472">Membrane</keyword>
<protein>
    <submittedName>
        <fullName evidence="3">Autotransporter outer membrane beta-barrel domain-containing protein</fullName>
    </submittedName>
</protein>
<name>A0A5R8XYE0_9BACT</name>
<dbReference type="RefSeq" id="WP_138153385.1">
    <property type="nucleotide sequence ID" value="NZ_VANU01000006.1"/>
</dbReference>
<accession>A0A5R8XYE0</accession>
<feature type="domain" description="Autotransporter" evidence="2">
    <location>
        <begin position="320"/>
        <end position="595"/>
    </location>
</feature>
<evidence type="ECO:0000313" key="4">
    <source>
        <dbReference type="Proteomes" id="UP000308901"/>
    </source>
</evidence>
<keyword evidence="1" id="KW-1133">Transmembrane helix</keyword>
<evidence type="ECO:0000313" key="3">
    <source>
        <dbReference type="EMBL" id="TLP36155.1"/>
    </source>
</evidence>
<feature type="transmembrane region" description="Helical" evidence="1">
    <location>
        <begin position="20"/>
        <end position="38"/>
    </location>
</feature>
<proteinExistence type="predicted"/>
<dbReference type="InterPro" id="IPR036709">
    <property type="entry name" value="Autotransporte_beta_dom_sf"/>
</dbReference>
<evidence type="ECO:0000259" key="2">
    <source>
        <dbReference type="PROSITE" id="PS51208"/>
    </source>
</evidence>
<dbReference type="InterPro" id="IPR006315">
    <property type="entry name" value="OM_autotransptr_brl_dom"/>
</dbReference>
<keyword evidence="4" id="KW-1185">Reference proteome</keyword>
<dbReference type="NCBIfam" id="TIGR01414">
    <property type="entry name" value="autotrans_barl"/>
    <property type="match status" value="1"/>
</dbReference>
<dbReference type="Pfam" id="PF03797">
    <property type="entry name" value="Autotransporter"/>
    <property type="match status" value="1"/>
</dbReference>
<comment type="caution">
    <text evidence="3">The sequence shown here is derived from an EMBL/GenBank/DDBJ whole genome shotgun (WGS) entry which is preliminary data.</text>
</comment>
<sequence length="595" mass="64463">MSKQRIDNKTLFQIFKNGKVSIFVSTLLLSASIGTINVNADIVNGNFEDGLNGWTTNVFGSANPVTLATGTTNASAGTINPSLTADQYVYTSQSSPGLSILSQAFNVTSGTNKLFFDYAIRNNAGSYFTPDSFNYNGAQTQQARFDVLKPGSDPTVYNAGDIIVTGFKTESGDPAIIDWTTKEIDLTADLASYVGQDVILRFWQEDNQGVFNLALDNINVGLTQLLSSYFDQTVAGNGNTPSQRNAQKLDDFVGTGMDDFKTILDTCTTDECVANAVDELEVKLAGAGVSAAKQTAQSIAKIVRQRQGTFGLAGGNSGEEMFTEKNFWFKPFGTWGEQNDKDGLAGYDIKSYGFGIGADAINKDDQQLGFGLFYTNADVDVNGVNQNSDVDAFTILGYGSTPIIDNKTKFLYQVGYSWQMTDTFRETLTGDAVADYTSNVASIDLKVMRDYQVNGKWLVQPTVGLSYTYFKAPSYSESGAGVASLDVNKFSTSETLLNIGAVSNYKIDDSSIFITTLDLGYDLENNDDTVTSTTQGGLQLADSESIDNGRISYAIGLGYEKQLNNNSNINFTYEYSGEGSDYSNNTISVKYVINF</sequence>
<dbReference type="SUPFAM" id="SSF103515">
    <property type="entry name" value="Autotransporter"/>
    <property type="match status" value="1"/>
</dbReference>